<feature type="coiled-coil region" evidence="1">
    <location>
        <begin position="6"/>
        <end position="40"/>
    </location>
</feature>
<evidence type="ECO:0000256" key="1">
    <source>
        <dbReference type="SAM" id="Coils"/>
    </source>
</evidence>
<dbReference type="EMBL" id="BK032598">
    <property type="protein sequence ID" value="DAF50638.1"/>
    <property type="molecule type" value="Genomic_DNA"/>
</dbReference>
<proteinExistence type="predicted"/>
<accession>A0A8S5SI49</accession>
<name>A0A8S5SI49_9VIRU</name>
<protein>
    <submittedName>
        <fullName evidence="2">Uncharacterized protein</fullName>
    </submittedName>
</protein>
<reference evidence="2" key="1">
    <citation type="journal article" date="2021" name="Proc. Natl. Acad. Sci. U.S.A.">
        <title>A Catalog of Tens of Thousands of Viruses from Human Metagenomes Reveals Hidden Associations with Chronic Diseases.</title>
        <authorList>
            <person name="Tisza M.J."/>
            <person name="Buck C.B."/>
        </authorList>
    </citation>
    <scope>NUCLEOTIDE SEQUENCE</scope>
    <source>
        <strain evidence="2">CtqZP6</strain>
    </source>
</reference>
<organism evidence="2">
    <name type="scientific">Phage sp. ctqZP6</name>
    <dbReference type="NCBI Taxonomy" id="2828010"/>
    <lineage>
        <taxon>Viruses</taxon>
    </lineage>
</organism>
<evidence type="ECO:0000313" key="2">
    <source>
        <dbReference type="EMBL" id="DAF50638.1"/>
    </source>
</evidence>
<keyword evidence="1" id="KW-0175">Coiled coil</keyword>
<sequence>MARTPVKKKQQELAAQERALQIAQDNVNQIELAYKQELETNPDFSLVVDPLNKYNLPVKTKEFVRHYIEHRNIATAAVFCHIENDEALEIFTSFPVQQEIRRISRALYHRQFSKKMMSLNEIGGYLTSLIEDSEIPAADRLSTRDKLAVIRMLIELNQMKLASMGDPSVLMMRDVNILVKDLSVGAIKALLEQSKPSTPPNRDIVTATNTMRIQNSEPVLTPEEAAYIESLPADEALALLNEQYK</sequence>